<dbReference type="Proteomes" id="UP000562124">
    <property type="component" value="Unassembled WGS sequence"/>
</dbReference>
<proteinExistence type="predicted"/>
<comment type="caution">
    <text evidence="1">The sequence shown here is derived from an EMBL/GenBank/DDBJ whole genome shotgun (WGS) entry which is preliminary data.</text>
</comment>
<accession>A0A7Y0QHZ9</accession>
<keyword evidence="2" id="KW-1185">Reference proteome</keyword>
<organism evidence="1 2">
    <name type="scientific">Cellulomonas fimi</name>
    <dbReference type="NCBI Taxonomy" id="1708"/>
    <lineage>
        <taxon>Bacteria</taxon>
        <taxon>Bacillati</taxon>
        <taxon>Actinomycetota</taxon>
        <taxon>Actinomycetes</taxon>
        <taxon>Micrococcales</taxon>
        <taxon>Cellulomonadaceae</taxon>
        <taxon>Cellulomonas</taxon>
    </lineage>
</organism>
<protein>
    <recommendedName>
        <fullName evidence="3">Pyrimidine dimer DNA glycosylase</fullName>
    </recommendedName>
</protein>
<dbReference type="Pfam" id="PF03013">
    <property type="entry name" value="Pyr_excise"/>
    <property type="match status" value="1"/>
</dbReference>
<dbReference type="EMBL" id="JABCJJ010000012">
    <property type="protein sequence ID" value="NMR20414.1"/>
    <property type="molecule type" value="Genomic_DNA"/>
</dbReference>
<reference evidence="1 2" key="1">
    <citation type="submission" date="2020-04" db="EMBL/GenBank/DDBJ databases">
        <title>Sequencing and Assembly of C. fimi.</title>
        <authorList>
            <person name="Ramsey A.R."/>
        </authorList>
    </citation>
    <scope>NUCLEOTIDE SEQUENCE [LARGE SCALE GENOMIC DNA]</scope>
    <source>
        <strain evidence="1 2">SB</strain>
    </source>
</reference>
<sequence length="197" mass="20907">MRLWSVHPRYLDRQGLTASWREGLLAQKVLAGGTKGYRNHPQLQRFRAAGVPRAPRADGDPVGVAASATTPATTRGEVLDVVPDDVAGPAVWAYLHAVLAEATARGYTFDAAKIEGPLDPELHLEVTTGQLAYEWAHLRAKLALRSPDVLARWQEVTVPEAGPLFVVVPGPVADWEVVAASATGAAPGETGGVRPPS</sequence>
<name>A0A7Y0QHZ9_CELFI</name>
<evidence type="ECO:0008006" key="3">
    <source>
        <dbReference type="Google" id="ProtNLM"/>
    </source>
</evidence>
<evidence type="ECO:0000313" key="2">
    <source>
        <dbReference type="Proteomes" id="UP000562124"/>
    </source>
</evidence>
<dbReference type="AlphaFoldDB" id="A0A7Y0QHZ9"/>
<gene>
    <name evidence="1" type="ORF">HIR71_09325</name>
</gene>
<dbReference type="InterPro" id="IPR004260">
    <property type="entry name" value="Pyr-dimer_DNA_glycosylase"/>
</dbReference>
<dbReference type="RefSeq" id="WP_169324795.1">
    <property type="nucleotide sequence ID" value="NZ_JABCJJ010000012.1"/>
</dbReference>
<evidence type="ECO:0000313" key="1">
    <source>
        <dbReference type="EMBL" id="NMR20414.1"/>
    </source>
</evidence>